<accession>A0A1Y2GCF4</accession>
<organism evidence="1 2">
    <name type="scientific">Lobosporangium transversale</name>
    <dbReference type="NCBI Taxonomy" id="64571"/>
    <lineage>
        <taxon>Eukaryota</taxon>
        <taxon>Fungi</taxon>
        <taxon>Fungi incertae sedis</taxon>
        <taxon>Mucoromycota</taxon>
        <taxon>Mortierellomycotina</taxon>
        <taxon>Mortierellomycetes</taxon>
        <taxon>Mortierellales</taxon>
        <taxon>Mortierellaceae</taxon>
        <taxon>Lobosporangium</taxon>
    </lineage>
</organism>
<dbReference type="SUPFAM" id="SSF52047">
    <property type="entry name" value="RNI-like"/>
    <property type="match status" value="1"/>
</dbReference>
<proteinExistence type="predicted"/>
<protein>
    <recommendedName>
        <fullName evidence="3">F-box domain-containing protein</fullName>
    </recommendedName>
</protein>
<evidence type="ECO:0000313" key="2">
    <source>
        <dbReference type="Proteomes" id="UP000193648"/>
    </source>
</evidence>
<sequence length="242" mass="28068">MIIHDKNMAAILRRMIGLRQLDVPYGRFDQFSLQELLANRQEVMNNGQLVQKTRLPRLCETVETLVIGIYRYSNVAHAILSSCPRLKELKGSRTTISEIVDGAEWISTRLTTLAIDLNVGIDQETEEGMAKTRIAFKQLGKLTRLEHLDLTRNSLYLPSRTLDMRLRAGLGELANLKRLETLKVEDDHQRMQLEDATWMVNSWPNFKHIYGTLNDEKETAYLLEVFLKSHNINWRIEKHCHI</sequence>
<comment type="caution">
    <text evidence="1">The sequence shown here is derived from an EMBL/GenBank/DDBJ whole genome shotgun (WGS) entry which is preliminary data.</text>
</comment>
<dbReference type="InParanoid" id="A0A1Y2GCF4"/>
<gene>
    <name evidence="1" type="ORF">BCR41DRAFT_360466</name>
</gene>
<dbReference type="Gene3D" id="3.80.10.10">
    <property type="entry name" value="Ribonuclease Inhibitor"/>
    <property type="match status" value="1"/>
</dbReference>
<reference evidence="1 2" key="1">
    <citation type="submission" date="2016-07" db="EMBL/GenBank/DDBJ databases">
        <title>Pervasive Adenine N6-methylation of Active Genes in Fungi.</title>
        <authorList>
            <consortium name="DOE Joint Genome Institute"/>
            <person name="Mondo S.J."/>
            <person name="Dannebaum R.O."/>
            <person name="Kuo R.C."/>
            <person name="Labutti K."/>
            <person name="Haridas S."/>
            <person name="Kuo A."/>
            <person name="Salamov A."/>
            <person name="Ahrendt S.R."/>
            <person name="Lipzen A."/>
            <person name="Sullivan W."/>
            <person name="Andreopoulos W.B."/>
            <person name="Clum A."/>
            <person name="Lindquist E."/>
            <person name="Daum C."/>
            <person name="Ramamoorthy G.K."/>
            <person name="Gryganskyi A."/>
            <person name="Culley D."/>
            <person name="Magnuson J.K."/>
            <person name="James T.Y."/>
            <person name="O'Malley M.A."/>
            <person name="Stajich J.E."/>
            <person name="Spatafora J.W."/>
            <person name="Visel A."/>
            <person name="Grigoriev I.V."/>
        </authorList>
    </citation>
    <scope>NUCLEOTIDE SEQUENCE [LARGE SCALE GENOMIC DNA]</scope>
    <source>
        <strain evidence="1 2">NRRL 3116</strain>
    </source>
</reference>
<keyword evidence="2" id="KW-1185">Reference proteome</keyword>
<dbReference type="OrthoDB" id="2335996at2759"/>
<name>A0A1Y2GCF4_9FUNG</name>
<dbReference type="GeneID" id="33567213"/>
<dbReference type="RefSeq" id="XP_021877794.1">
    <property type="nucleotide sequence ID" value="XM_022025369.1"/>
</dbReference>
<evidence type="ECO:0008006" key="3">
    <source>
        <dbReference type="Google" id="ProtNLM"/>
    </source>
</evidence>
<dbReference type="InterPro" id="IPR032675">
    <property type="entry name" value="LRR_dom_sf"/>
</dbReference>
<dbReference type="AlphaFoldDB" id="A0A1Y2GCF4"/>
<evidence type="ECO:0000313" key="1">
    <source>
        <dbReference type="EMBL" id="ORZ06998.1"/>
    </source>
</evidence>
<dbReference type="EMBL" id="MCFF01000043">
    <property type="protein sequence ID" value="ORZ06998.1"/>
    <property type="molecule type" value="Genomic_DNA"/>
</dbReference>
<dbReference type="Proteomes" id="UP000193648">
    <property type="component" value="Unassembled WGS sequence"/>
</dbReference>